<evidence type="ECO:0000256" key="8">
    <source>
        <dbReference type="ARBA" id="ARBA00023163"/>
    </source>
</evidence>
<organism evidence="13 14">
    <name type="scientific">Paenibacillus algorifonticola</name>
    <dbReference type="NCBI Taxonomy" id="684063"/>
    <lineage>
        <taxon>Bacteria</taxon>
        <taxon>Bacillati</taxon>
        <taxon>Bacillota</taxon>
        <taxon>Bacilli</taxon>
        <taxon>Bacillales</taxon>
        <taxon>Paenibacillaceae</taxon>
        <taxon>Paenibacillus</taxon>
    </lineage>
</organism>
<dbReference type="CDD" id="cd00383">
    <property type="entry name" value="trans_reg_C"/>
    <property type="match status" value="1"/>
</dbReference>
<keyword evidence="6 10" id="KW-0238">DNA-binding</keyword>
<evidence type="ECO:0000256" key="1">
    <source>
        <dbReference type="ARBA" id="ARBA00004496"/>
    </source>
</evidence>
<feature type="domain" description="Response regulatory" evidence="11">
    <location>
        <begin position="1"/>
        <end position="92"/>
    </location>
</feature>
<dbReference type="InterPro" id="IPR001867">
    <property type="entry name" value="OmpR/PhoB-type_DNA-bd"/>
</dbReference>
<proteinExistence type="predicted"/>
<evidence type="ECO:0000256" key="9">
    <source>
        <dbReference type="PROSITE-ProRule" id="PRU00169"/>
    </source>
</evidence>
<dbReference type="Pfam" id="PF00486">
    <property type="entry name" value="Trans_reg_C"/>
    <property type="match status" value="1"/>
</dbReference>
<keyword evidence="14" id="KW-1185">Reference proteome</keyword>
<feature type="modified residue" description="4-aspartylphosphate" evidence="9">
    <location>
        <position position="27"/>
    </location>
</feature>
<protein>
    <submittedName>
        <fullName evidence="13">DNA-binding response regulator, OmpR family, contains REC and winged-helix (WHTH) domain</fullName>
    </submittedName>
</protein>
<evidence type="ECO:0000259" key="12">
    <source>
        <dbReference type="PROSITE" id="PS51755"/>
    </source>
</evidence>
<dbReference type="GO" id="GO:0005829">
    <property type="term" value="C:cytosol"/>
    <property type="evidence" value="ECO:0007669"/>
    <property type="project" value="TreeGrafter"/>
</dbReference>
<dbReference type="SUPFAM" id="SSF46894">
    <property type="entry name" value="C-terminal effector domain of the bipartite response regulators"/>
    <property type="match status" value="1"/>
</dbReference>
<dbReference type="InterPro" id="IPR036388">
    <property type="entry name" value="WH-like_DNA-bd_sf"/>
</dbReference>
<accession>A0A1I2IUB1</accession>
<keyword evidence="3 9" id="KW-0597">Phosphoprotein</keyword>
<dbReference type="SUPFAM" id="SSF52172">
    <property type="entry name" value="CheY-like"/>
    <property type="match status" value="1"/>
</dbReference>
<dbReference type="GO" id="GO:0032993">
    <property type="term" value="C:protein-DNA complex"/>
    <property type="evidence" value="ECO:0007669"/>
    <property type="project" value="TreeGrafter"/>
</dbReference>
<keyword evidence="4" id="KW-0902">Two-component regulatory system</keyword>
<evidence type="ECO:0000259" key="11">
    <source>
        <dbReference type="PROSITE" id="PS50110"/>
    </source>
</evidence>
<evidence type="ECO:0000313" key="14">
    <source>
        <dbReference type="Proteomes" id="UP000183410"/>
    </source>
</evidence>
<evidence type="ECO:0000256" key="5">
    <source>
        <dbReference type="ARBA" id="ARBA00023015"/>
    </source>
</evidence>
<dbReference type="InterPro" id="IPR039420">
    <property type="entry name" value="WalR-like"/>
</dbReference>
<comment type="subcellular location">
    <subcellularLocation>
        <location evidence="1">Cytoplasm</location>
    </subcellularLocation>
</comment>
<dbReference type="Gene3D" id="3.40.50.2300">
    <property type="match status" value="1"/>
</dbReference>
<dbReference type="EMBL" id="FONN01000041">
    <property type="protein sequence ID" value="SFF45320.1"/>
    <property type="molecule type" value="Genomic_DNA"/>
</dbReference>
<name>A0A1I2IUB1_9BACL</name>
<evidence type="ECO:0000256" key="2">
    <source>
        <dbReference type="ARBA" id="ARBA00022490"/>
    </source>
</evidence>
<dbReference type="InterPro" id="IPR016032">
    <property type="entry name" value="Sig_transdc_resp-reg_C-effctor"/>
</dbReference>
<gene>
    <name evidence="13" type="ORF">SAMN04487969_14138</name>
</gene>
<dbReference type="PROSITE" id="PS51755">
    <property type="entry name" value="OMPR_PHOB"/>
    <property type="match status" value="1"/>
</dbReference>
<dbReference type="GO" id="GO:0000156">
    <property type="term" value="F:phosphorelay response regulator activity"/>
    <property type="evidence" value="ECO:0007669"/>
    <property type="project" value="TreeGrafter"/>
</dbReference>
<dbReference type="SMART" id="SM00448">
    <property type="entry name" value="REC"/>
    <property type="match status" value="1"/>
</dbReference>
<sequence length="371" mass="42787">MDEAFSGGQAIQKCYLNNGNYDLMLLDLSLPNMSGIEICKYMKHNYHEIPSIILSEYSEEKDRSEGFKAGADDYVSKPFSPREVVLRIQSIVARTQGFSLHDFKSTSSNEVLIDEILIQPSARPILVQHNEVHLTPKVYDLLFFLVTHQEKAFSREELLMEVWKSSHKEIYDQRTVDTHIKRLREKLFAQYSKGNEFIQTLWCFLQVKNAEFCCEKCQVHLPAKTLLRNTFHRLLETKALTGEGENMGMVHQTIDKGRRKLGVPKNRGPLAEFQIGGYDHALLFIAIGNHVKQQLRTRLAKRYITDLVQNEQIYLLQLLSKAAERANREFFLQDRHQIRGTVKLYGMTSPAGFHSECCSHVGFACPHRTHE</sequence>
<evidence type="ECO:0000256" key="6">
    <source>
        <dbReference type="ARBA" id="ARBA00023125"/>
    </source>
</evidence>
<dbReference type="PROSITE" id="PS50110">
    <property type="entry name" value="RESPONSE_REGULATORY"/>
    <property type="match status" value="1"/>
</dbReference>
<keyword evidence="2" id="KW-0963">Cytoplasm</keyword>
<evidence type="ECO:0000256" key="3">
    <source>
        <dbReference type="ARBA" id="ARBA00022553"/>
    </source>
</evidence>
<dbReference type="GO" id="GO:0000976">
    <property type="term" value="F:transcription cis-regulatory region binding"/>
    <property type="evidence" value="ECO:0007669"/>
    <property type="project" value="TreeGrafter"/>
</dbReference>
<dbReference type="PANTHER" id="PTHR48111:SF44">
    <property type="entry name" value="TRANSCRIPTIONAL REGULATORY PROTEIN RESD"/>
    <property type="match status" value="1"/>
</dbReference>
<dbReference type="Proteomes" id="UP000183410">
    <property type="component" value="Unassembled WGS sequence"/>
</dbReference>
<evidence type="ECO:0000313" key="13">
    <source>
        <dbReference type="EMBL" id="SFF45320.1"/>
    </source>
</evidence>
<dbReference type="SMART" id="SM00862">
    <property type="entry name" value="Trans_reg_C"/>
    <property type="match status" value="1"/>
</dbReference>
<dbReference type="AlphaFoldDB" id="A0A1I2IUB1"/>
<dbReference type="Gene3D" id="1.10.10.10">
    <property type="entry name" value="Winged helix-like DNA-binding domain superfamily/Winged helix DNA-binding domain"/>
    <property type="match status" value="1"/>
</dbReference>
<feature type="DNA-binding region" description="OmpR/PhoB-type" evidence="10">
    <location>
        <begin position="108"/>
        <end position="210"/>
    </location>
</feature>
<dbReference type="PANTHER" id="PTHR48111">
    <property type="entry name" value="REGULATOR OF RPOS"/>
    <property type="match status" value="1"/>
</dbReference>
<keyword evidence="8" id="KW-0804">Transcription</keyword>
<feature type="domain" description="OmpR/PhoB-type" evidence="12">
    <location>
        <begin position="108"/>
        <end position="210"/>
    </location>
</feature>
<evidence type="ECO:0000256" key="10">
    <source>
        <dbReference type="PROSITE-ProRule" id="PRU01091"/>
    </source>
</evidence>
<dbReference type="Pfam" id="PF00072">
    <property type="entry name" value="Response_reg"/>
    <property type="match status" value="1"/>
</dbReference>
<reference evidence="14" key="1">
    <citation type="submission" date="2016-10" db="EMBL/GenBank/DDBJ databases">
        <authorList>
            <person name="Varghese N."/>
            <person name="Submissions S."/>
        </authorList>
    </citation>
    <scope>NUCLEOTIDE SEQUENCE [LARGE SCALE GENOMIC DNA]</scope>
    <source>
        <strain evidence="14">CGMCC 1.10223</strain>
    </source>
</reference>
<evidence type="ECO:0000256" key="7">
    <source>
        <dbReference type="ARBA" id="ARBA00023159"/>
    </source>
</evidence>
<dbReference type="GO" id="GO:0006355">
    <property type="term" value="P:regulation of DNA-templated transcription"/>
    <property type="evidence" value="ECO:0007669"/>
    <property type="project" value="InterPro"/>
</dbReference>
<keyword evidence="7" id="KW-0010">Activator</keyword>
<dbReference type="InterPro" id="IPR011006">
    <property type="entry name" value="CheY-like_superfamily"/>
</dbReference>
<evidence type="ECO:0000256" key="4">
    <source>
        <dbReference type="ARBA" id="ARBA00023012"/>
    </source>
</evidence>
<dbReference type="InterPro" id="IPR001789">
    <property type="entry name" value="Sig_transdc_resp-reg_receiver"/>
</dbReference>
<keyword evidence="5" id="KW-0805">Transcription regulation</keyword>